<reference evidence="8" key="1">
    <citation type="submission" date="2022-10" db="EMBL/GenBank/DDBJ databases">
        <title>The WGS of Solirubrobacter ginsenosidimutans DSM 21036.</title>
        <authorList>
            <person name="Jiang Z."/>
        </authorList>
    </citation>
    <scope>NUCLEOTIDE SEQUENCE</scope>
    <source>
        <strain evidence="8">DSM 21036</strain>
    </source>
</reference>
<feature type="transmembrane region" description="Helical" evidence="6">
    <location>
        <begin position="412"/>
        <end position="433"/>
    </location>
</feature>
<keyword evidence="4 6" id="KW-1133">Transmembrane helix</keyword>
<gene>
    <name evidence="8" type="ORF">OM076_17300</name>
</gene>
<dbReference type="PANTHER" id="PTHR30294">
    <property type="entry name" value="MEMBRANE COMPONENT OF ABC TRANSPORTER YHHJ-RELATED"/>
    <property type="match status" value="1"/>
</dbReference>
<evidence type="ECO:0000256" key="1">
    <source>
        <dbReference type="ARBA" id="ARBA00004651"/>
    </source>
</evidence>
<comment type="caution">
    <text evidence="8">The sequence shown here is derived from an EMBL/GenBank/DDBJ whole genome shotgun (WGS) entry which is preliminary data.</text>
</comment>
<feature type="transmembrane region" description="Helical" evidence="6">
    <location>
        <begin position="307"/>
        <end position="329"/>
    </location>
</feature>
<keyword evidence="2" id="KW-1003">Cell membrane</keyword>
<protein>
    <submittedName>
        <fullName evidence="8">ABC transporter permease</fullName>
    </submittedName>
</protein>
<keyword evidence="3 6" id="KW-0812">Transmembrane</keyword>
<dbReference type="GO" id="GO:0140359">
    <property type="term" value="F:ABC-type transporter activity"/>
    <property type="evidence" value="ECO:0007669"/>
    <property type="project" value="InterPro"/>
</dbReference>
<dbReference type="AlphaFoldDB" id="A0A9X3MSW8"/>
<organism evidence="8 9">
    <name type="scientific">Solirubrobacter ginsenosidimutans</name>
    <dbReference type="NCBI Taxonomy" id="490573"/>
    <lineage>
        <taxon>Bacteria</taxon>
        <taxon>Bacillati</taxon>
        <taxon>Actinomycetota</taxon>
        <taxon>Thermoleophilia</taxon>
        <taxon>Solirubrobacterales</taxon>
        <taxon>Solirubrobacteraceae</taxon>
        <taxon>Solirubrobacter</taxon>
    </lineage>
</organism>
<feature type="domain" description="ABC-2 type transporter transmembrane" evidence="7">
    <location>
        <begin position="22"/>
        <end position="401"/>
    </location>
</feature>
<evidence type="ECO:0000256" key="5">
    <source>
        <dbReference type="ARBA" id="ARBA00023136"/>
    </source>
</evidence>
<dbReference type="Proteomes" id="UP001149140">
    <property type="component" value="Unassembled WGS sequence"/>
</dbReference>
<keyword evidence="5 6" id="KW-0472">Membrane</keyword>
<evidence type="ECO:0000259" key="7">
    <source>
        <dbReference type="Pfam" id="PF12698"/>
    </source>
</evidence>
<accession>A0A9X3MSW8</accession>
<proteinExistence type="predicted"/>
<dbReference type="InterPro" id="IPR013525">
    <property type="entry name" value="ABC2_TM"/>
</dbReference>
<feature type="transmembrane region" description="Helical" evidence="6">
    <location>
        <begin position="16"/>
        <end position="37"/>
    </location>
</feature>
<dbReference type="GO" id="GO:0005886">
    <property type="term" value="C:plasma membrane"/>
    <property type="evidence" value="ECO:0007669"/>
    <property type="project" value="UniProtKB-SubCell"/>
</dbReference>
<feature type="transmembrane region" description="Helical" evidence="6">
    <location>
        <begin position="335"/>
        <end position="355"/>
    </location>
</feature>
<name>A0A9X3MSW8_9ACTN</name>
<sequence>MRWLLIKDLRILRRSPLLVGLLILYPVVVAILIGAALTGGPEKPRVAFANLAGDATFNLGGQTLDATTYTSRFFEAVDPIRVDSREAAIEKVRSGEALAALVIPADAIQKLQGMLSLGGGGAPTVEVFYNAEDPVKRRYVESTIRARLADADAALSDAVLAQSAKYLDLVVKGGKLSFPLVGEVEILGLRNARTLIDTSLKGLPSDSPQRAPLEQVSRFARLAADNLDLSKPILSSIGQPVTIKQTVVKGSKTPLDQFAVSVAATLSLMLVTLLLAAGLLAMEREEGVFARLVRGLVSRTSLLTEKIVLAAAAAFVVTLIQLAVIRIFVGLEIKPLALAAGAFAFAALGTALGALAREVRVASLLAILLALPLAFLALIPSGAVNSGLYDTLNVVSGAFPFKPTLRALDGQGLALVHLLALACAYAGLARVALRRF</sequence>
<feature type="transmembrane region" description="Helical" evidence="6">
    <location>
        <begin position="258"/>
        <end position="282"/>
    </location>
</feature>
<dbReference type="Pfam" id="PF12698">
    <property type="entry name" value="ABC2_membrane_3"/>
    <property type="match status" value="1"/>
</dbReference>
<dbReference type="InterPro" id="IPR051449">
    <property type="entry name" value="ABC-2_transporter_component"/>
</dbReference>
<evidence type="ECO:0000256" key="6">
    <source>
        <dbReference type="SAM" id="Phobius"/>
    </source>
</evidence>
<evidence type="ECO:0000256" key="4">
    <source>
        <dbReference type="ARBA" id="ARBA00022989"/>
    </source>
</evidence>
<evidence type="ECO:0000256" key="2">
    <source>
        <dbReference type="ARBA" id="ARBA00022475"/>
    </source>
</evidence>
<evidence type="ECO:0000313" key="9">
    <source>
        <dbReference type="Proteomes" id="UP001149140"/>
    </source>
</evidence>
<evidence type="ECO:0000313" key="8">
    <source>
        <dbReference type="EMBL" id="MDA0162034.1"/>
    </source>
</evidence>
<evidence type="ECO:0000256" key="3">
    <source>
        <dbReference type="ARBA" id="ARBA00022692"/>
    </source>
</evidence>
<dbReference type="EMBL" id="JAPDOD010000015">
    <property type="protein sequence ID" value="MDA0162034.1"/>
    <property type="molecule type" value="Genomic_DNA"/>
</dbReference>
<dbReference type="PANTHER" id="PTHR30294:SF29">
    <property type="entry name" value="MULTIDRUG ABC TRANSPORTER PERMEASE YBHS-RELATED"/>
    <property type="match status" value="1"/>
</dbReference>
<keyword evidence="9" id="KW-1185">Reference proteome</keyword>
<dbReference type="RefSeq" id="WP_270041268.1">
    <property type="nucleotide sequence ID" value="NZ_JAPDOD010000015.1"/>
</dbReference>
<feature type="transmembrane region" description="Helical" evidence="6">
    <location>
        <begin position="362"/>
        <end position="383"/>
    </location>
</feature>
<comment type="subcellular location">
    <subcellularLocation>
        <location evidence="1">Cell membrane</location>
        <topology evidence="1">Multi-pass membrane protein</topology>
    </subcellularLocation>
</comment>